<proteinExistence type="predicted"/>
<reference evidence="1 2" key="1">
    <citation type="submission" date="2015-09" db="EMBL/GenBank/DDBJ databases">
        <title>Draft genome of the parasitic nematode Teladorsagia circumcincta isolate WARC Sus (inbred).</title>
        <authorList>
            <person name="Mitreva M."/>
        </authorList>
    </citation>
    <scope>NUCLEOTIDE SEQUENCE [LARGE SCALE GENOMIC DNA]</scope>
    <source>
        <strain evidence="1 2">S</strain>
    </source>
</reference>
<dbReference type="OrthoDB" id="6234762at2759"/>
<dbReference type="AlphaFoldDB" id="A0A2G9USI6"/>
<protein>
    <submittedName>
        <fullName evidence="1">Uncharacterized protein</fullName>
    </submittedName>
</protein>
<dbReference type="Pfam" id="PF23408">
    <property type="entry name" value="TMEM126_like"/>
    <property type="match status" value="1"/>
</dbReference>
<evidence type="ECO:0000313" key="1">
    <source>
        <dbReference type="EMBL" id="PIO73189.1"/>
    </source>
</evidence>
<keyword evidence="2" id="KW-1185">Reference proteome</keyword>
<sequence>MQPTQYGVSQRLSGERSWLWTSISQMSPADQAQIISNVASNWPYASERRALNWPIHAGLIANCISSTMIATKISSDMIMFNPKMSFLDAIRQCPRSPFVFSVYTSGLSYYMLRQVLILPEIFTEKKPCNSCVLTKNVAIALSTGLVLPILSTPYLCHYINIQRQESKKIPAVTNYLDFLTLSWEGSRAARFVLMKLIPFQVLVAAAATYSVLWGRERVFGTLDADPDFAKELLLEVQLKPTLKQRALDFLQGVPYYNEITGTLKPESDRVRVD</sequence>
<name>A0A2G9USI6_TELCI</name>
<accession>A0A2G9USI6</accession>
<dbReference type="EMBL" id="KZ345502">
    <property type="protein sequence ID" value="PIO73189.1"/>
    <property type="molecule type" value="Genomic_DNA"/>
</dbReference>
<organism evidence="1 2">
    <name type="scientific">Teladorsagia circumcincta</name>
    <name type="common">Brown stomach worm</name>
    <name type="synonym">Ostertagia circumcincta</name>
    <dbReference type="NCBI Taxonomy" id="45464"/>
    <lineage>
        <taxon>Eukaryota</taxon>
        <taxon>Metazoa</taxon>
        <taxon>Ecdysozoa</taxon>
        <taxon>Nematoda</taxon>
        <taxon>Chromadorea</taxon>
        <taxon>Rhabditida</taxon>
        <taxon>Rhabditina</taxon>
        <taxon>Rhabditomorpha</taxon>
        <taxon>Strongyloidea</taxon>
        <taxon>Trichostrongylidae</taxon>
        <taxon>Teladorsagia</taxon>
    </lineage>
</organism>
<gene>
    <name evidence="1" type="ORF">TELCIR_04859</name>
</gene>
<dbReference type="InterPro" id="IPR057591">
    <property type="entry name" value="TMEM126-like"/>
</dbReference>
<dbReference type="Proteomes" id="UP000230423">
    <property type="component" value="Unassembled WGS sequence"/>
</dbReference>
<evidence type="ECO:0000313" key="2">
    <source>
        <dbReference type="Proteomes" id="UP000230423"/>
    </source>
</evidence>